<sequence length="572" mass="63959">MVRKTRLQSLSAVAPILGIILMTIAPEGLGQVEGFRTESAQGEGDDHAFANLLPNGDFEMDDDVDGFPNDWSSWPWTVEDRLDLRKAIFEYLDTSAEAVLRPKLTTRFSFYGKKSLDIVSIDGKTGPGVFTTRDFSPGIYTISLYAKNPGEGVRSLGISLAGGGRLFEVGHRWRNVVHTERIPFHLKAGEVSLRDWTYAPGELLVDRVVLLKLPFDVAYPDRFDFREVQNRLVIDFSGIGEAPIPIGINLEIRTPSGEIVRKNMEGTLDPPSDQAIFEFHPSEEGRYSLKVEIYDLRTADVIYSDDRIEAIFRAADIPVQGDIVPERVPLLDFFPVGIRIRSHELGDLRGMGFNSVLITEPDVESILAHRDQLERPGSTWFLEIVPDRGEVCGERLRELVRSVQEMEGFSGWFLWENGQSGGSLSEGLRETLRCIREAGSGHSVILENVLPADGCPGDSVLVDFMALDPDPVSEPSRPLYMYGLWADRLGAGSQRKIRTIAMPQIFGGWPIARRCPLFTEVRAMAYLSIIHGAEGIFYRDFSSQRPFFDQPDAAWDVRKVPELWGKIPGLNS</sequence>
<dbReference type="Proteomes" id="UP000179034">
    <property type="component" value="Unassembled WGS sequence"/>
</dbReference>
<dbReference type="AlphaFoldDB" id="A0A1F5YCN7"/>
<evidence type="ECO:0000313" key="1">
    <source>
        <dbReference type="EMBL" id="OGF97940.1"/>
    </source>
</evidence>
<comment type="caution">
    <text evidence="1">The sequence shown here is derived from an EMBL/GenBank/DDBJ whole genome shotgun (WGS) entry which is preliminary data.</text>
</comment>
<protein>
    <submittedName>
        <fullName evidence="1">Uncharacterized protein</fullName>
    </submittedName>
</protein>
<name>A0A1F5YCN7_9BACT</name>
<evidence type="ECO:0000313" key="2">
    <source>
        <dbReference type="Proteomes" id="UP000179034"/>
    </source>
</evidence>
<accession>A0A1F5YCN7</accession>
<gene>
    <name evidence="1" type="ORF">A2Z06_03675</name>
</gene>
<dbReference type="EMBL" id="MFIW01000032">
    <property type="protein sequence ID" value="OGF97940.1"/>
    <property type="molecule type" value="Genomic_DNA"/>
</dbReference>
<proteinExistence type="predicted"/>
<organism evidence="1 2">
    <name type="scientific">Candidatus Glassbacteria bacterium RBG_16_58_8</name>
    <dbReference type="NCBI Taxonomy" id="1817866"/>
    <lineage>
        <taxon>Bacteria</taxon>
        <taxon>Candidatus Glassiibacteriota</taxon>
    </lineage>
</organism>
<reference evidence="1 2" key="1">
    <citation type="journal article" date="2016" name="Nat. Commun.">
        <title>Thousands of microbial genomes shed light on interconnected biogeochemical processes in an aquifer system.</title>
        <authorList>
            <person name="Anantharaman K."/>
            <person name="Brown C.T."/>
            <person name="Hug L.A."/>
            <person name="Sharon I."/>
            <person name="Castelle C.J."/>
            <person name="Probst A.J."/>
            <person name="Thomas B.C."/>
            <person name="Singh A."/>
            <person name="Wilkins M.J."/>
            <person name="Karaoz U."/>
            <person name="Brodie E.L."/>
            <person name="Williams K.H."/>
            <person name="Hubbard S.S."/>
            <person name="Banfield J.F."/>
        </authorList>
    </citation>
    <scope>NUCLEOTIDE SEQUENCE [LARGE SCALE GENOMIC DNA]</scope>
</reference>